<dbReference type="SUPFAM" id="SSF57850">
    <property type="entry name" value="RING/U-box"/>
    <property type="match status" value="1"/>
</dbReference>
<evidence type="ECO:0000313" key="2">
    <source>
        <dbReference type="Proteomes" id="UP000078200"/>
    </source>
</evidence>
<sequence>MDDQNENENSLDNDGSKPEKMFTLKKWNAVCMWSWDVECDICAICRVQVMEEECMNLVYFEAFELAQDFKNQETIEEIVLNKHSMEETFASLMDQRVKNNQQLVLVISETDKKEQIKLTVFLLISSTNIWLYNKSEVEVRMQQVKLMMRDVLQDNGLILANDDIRRTRPIILRSISSRDLPWVSGT</sequence>
<reference evidence="1" key="1">
    <citation type="submission" date="2020-05" db="UniProtKB">
        <authorList>
            <consortium name="EnsemblMetazoa"/>
        </authorList>
    </citation>
    <scope>IDENTIFICATION</scope>
    <source>
        <strain evidence="1">TTRI</strain>
    </source>
</reference>
<dbReference type="VEuPathDB" id="VectorBase:GAUT013873"/>
<evidence type="ECO:0008006" key="3">
    <source>
        <dbReference type="Google" id="ProtNLM"/>
    </source>
</evidence>
<name>A0A1A9USI9_GLOAU</name>
<dbReference type="STRING" id="7395.A0A1A9USI9"/>
<protein>
    <recommendedName>
        <fullName evidence="3">Anaphase-promoting complex subunit 11 RING-H2 finger domain-containing protein</fullName>
    </recommendedName>
</protein>
<keyword evidence="2" id="KW-1185">Reference proteome</keyword>
<dbReference type="EnsemblMetazoa" id="GAUT013873-RA">
    <property type="protein sequence ID" value="GAUT013873-PA"/>
    <property type="gene ID" value="GAUT013873"/>
</dbReference>
<dbReference type="Proteomes" id="UP000078200">
    <property type="component" value="Unassembled WGS sequence"/>
</dbReference>
<dbReference type="Gene3D" id="3.30.40.10">
    <property type="entry name" value="Zinc/RING finger domain, C3HC4 (zinc finger)"/>
    <property type="match status" value="1"/>
</dbReference>
<dbReference type="InterPro" id="IPR013083">
    <property type="entry name" value="Znf_RING/FYVE/PHD"/>
</dbReference>
<dbReference type="AlphaFoldDB" id="A0A1A9USI9"/>
<proteinExistence type="predicted"/>
<accession>A0A1A9USI9</accession>
<evidence type="ECO:0000313" key="1">
    <source>
        <dbReference type="EnsemblMetazoa" id="GAUT013873-PA"/>
    </source>
</evidence>
<organism evidence="1 2">
    <name type="scientific">Glossina austeni</name>
    <name type="common">Savannah tsetse fly</name>
    <dbReference type="NCBI Taxonomy" id="7395"/>
    <lineage>
        <taxon>Eukaryota</taxon>
        <taxon>Metazoa</taxon>
        <taxon>Ecdysozoa</taxon>
        <taxon>Arthropoda</taxon>
        <taxon>Hexapoda</taxon>
        <taxon>Insecta</taxon>
        <taxon>Pterygota</taxon>
        <taxon>Neoptera</taxon>
        <taxon>Endopterygota</taxon>
        <taxon>Diptera</taxon>
        <taxon>Brachycera</taxon>
        <taxon>Muscomorpha</taxon>
        <taxon>Hippoboscoidea</taxon>
        <taxon>Glossinidae</taxon>
        <taxon>Glossina</taxon>
    </lineage>
</organism>